<comment type="caution">
    <text evidence="1">The sequence shown here is derived from an EMBL/GenBank/DDBJ whole genome shotgun (WGS) entry which is preliminary data.</text>
</comment>
<dbReference type="EMBL" id="JAULSC010000001">
    <property type="protein sequence ID" value="MDO3394624.1"/>
    <property type="molecule type" value="Genomic_DNA"/>
</dbReference>
<organism evidence="1 2">
    <name type="scientific">Nocardioides cremeus</name>
    <dbReference type="NCBI Taxonomy" id="3058044"/>
    <lineage>
        <taxon>Bacteria</taxon>
        <taxon>Bacillati</taxon>
        <taxon>Actinomycetota</taxon>
        <taxon>Actinomycetes</taxon>
        <taxon>Propionibacteriales</taxon>
        <taxon>Nocardioidaceae</taxon>
        <taxon>Nocardioides</taxon>
    </lineage>
</organism>
<evidence type="ECO:0000313" key="1">
    <source>
        <dbReference type="EMBL" id="MDO3394624.1"/>
    </source>
</evidence>
<reference evidence="1" key="1">
    <citation type="submission" date="2023-06" db="EMBL/GenBank/DDBJ databases">
        <title>Genome sequence of Nocardioides sp. SOB44.</title>
        <authorList>
            <person name="Zhang G."/>
        </authorList>
    </citation>
    <scope>NUCLEOTIDE SEQUENCE</scope>
    <source>
        <strain evidence="1">SOB44</strain>
    </source>
</reference>
<gene>
    <name evidence="1" type="ORF">QWJ41_02720</name>
</gene>
<accession>A0ABT8TKY3</accession>
<protein>
    <submittedName>
        <fullName evidence="1">Uncharacterized protein</fullName>
    </submittedName>
</protein>
<evidence type="ECO:0000313" key="2">
    <source>
        <dbReference type="Proteomes" id="UP001168363"/>
    </source>
</evidence>
<keyword evidence="2" id="KW-1185">Reference proteome</keyword>
<dbReference type="RefSeq" id="WP_302705627.1">
    <property type="nucleotide sequence ID" value="NZ_JAULSC010000001.1"/>
</dbReference>
<name>A0ABT8TKY3_9ACTN</name>
<proteinExistence type="predicted"/>
<sequence length="100" mass="10942">MTTHASRPPAPPLSCRLLDHRHRFRSEGAVMAWACERGCGAGGSKEYASARAAAHYAAAFDRPASGDLGRKAPLLGMFPLRVWRWLRQRREGVVATGVAR</sequence>
<dbReference type="Proteomes" id="UP001168363">
    <property type="component" value="Unassembled WGS sequence"/>
</dbReference>